<reference evidence="8" key="2">
    <citation type="journal article" date="2023" name="IMA Fungus">
        <title>Comparative genomic study of the Penicillium genus elucidates a diverse pangenome and 15 lateral gene transfer events.</title>
        <authorList>
            <person name="Petersen C."/>
            <person name="Sorensen T."/>
            <person name="Nielsen M.R."/>
            <person name="Sondergaard T.E."/>
            <person name="Sorensen J.L."/>
            <person name="Fitzpatrick D.A."/>
            <person name="Frisvad J.C."/>
            <person name="Nielsen K.L."/>
        </authorList>
    </citation>
    <scope>NUCLEOTIDE SEQUENCE</scope>
    <source>
        <strain evidence="8">IBT 20477</strain>
    </source>
</reference>
<dbReference type="Pfam" id="PF01184">
    <property type="entry name" value="Gpr1_Fun34_YaaH"/>
    <property type="match status" value="1"/>
</dbReference>
<protein>
    <submittedName>
        <fullName evidence="8">GPR1/FUN34/yaaH protein</fullName>
    </submittedName>
</protein>
<feature type="transmembrane region" description="Helical" evidence="7">
    <location>
        <begin position="65"/>
        <end position="86"/>
    </location>
</feature>
<evidence type="ECO:0000256" key="1">
    <source>
        <dbReference type="ARBA" id="ARBA00004141"/>
    </source>
</evidence>
<evidence type="ECO:0000256" key="7">
    <source>
        <dbReference type="SAM" id="Phobius"/>
    </source>
</evidence>
<keyword evidence="9" id="KW-1185">Reference proteome</keyword>
<reference evidence="8" key="1">
    <citation type="submission" date="2022-11" db="EMBL/GenBank/DDBJ databases">
        <authorList>
            <person name="Petersen C."/>
        </authorList>
    </citation>
    <scope>NUCLEOTIDE SEQUENCE</scope>
    <source>
        <strain evidence="8">IBT 20477</strain>
    </source>
</reference>
<feature type="compositionally biased region" description="Polar residues" evidence="6">
    <location>
        <begin position="1"/>
        <end position="10"/>
    </location>
</feature>
<evidence type="ECO:0000256" key="2">
    <source>
        <dbReference type="ARBA" id="ARBA00005587"/>
    </source>
</evidence>
<dbReference type="PANTHER" id="PTHR31123">
    <property type="entry name" value="ACCUMULATION OF DYADS PROTEIN 2-RELATED"/>
    <property type="match status" value="1"/>
</dbReference>
<feature type="transmembrane region" description="Helical" evidence="7">
    <location>
        <begin position="226"/>
        <end position="249"/>
    </location>
</feature>
<gene>
    <name evidence="8" type="ORF">N7449_011913</name>
</gene>
<feature type="transmembrane region" description="Helical" evidence="7">
    <location>
        <begin position="164"/>
        <end position="185"/>
    </location>
</feature>
<accession>A0A9W9LXJ8</accession>
<evidence type="ECO:0000256" key="5">
    <source>
        <dbReference type="ARBA" id="ARBA00023136"/>
    </source>
</evidence>
<comment type="similarity">
    <text evidence="2">Belongs to the acetate uptake transporter (AceTr) (TC 2.A.96) family.</text>
</comment>
<feature type="transmembrane region" description="Helical" evidence="7">
    <location>
        <begin position="129"/>
        <end position="152"/>
    </location>
</feature>
<dbReference type="NCBIfam" id="NF038013">
    <property type="entry name" value="AceTr_1"/>
    <property type="match status" value="1"/>
</dbReference>
<keyword evidence="3 7" id="KW-0812">Transmembrane</keyword>
<dbReference type="EMBL" id="JAPQKQ010000009">
    <property type="protein sequence ID" value="KAJ5181766.1"/>
    <property type="molecule type" value="Genomic_DNA"/>
</dbReference>
<evidence type="ECO:0000313" key="9">
    <source>
        <dbReference type="Proteomes" id="UP001150942"/>
    </source>
</evidence>
<name>A0A9W9LXJ8_9EURO</name>
<evidence type="ECO:0000256" key="6">
    <source>
        <dbReference type="SAM" id="MobiDB-lite"/>
    </source>
</evidence>
<comment type="caution">
    <text evidence="8">The sequence shown here is derived from an EMBL/GenBank/DDBJ whole genome shotgun (WGS) entry which is preliminary data.</text>
</comment>
<evidence type="ECO:0000256" key="3">
    <source>
        <dbReference type="ARBA" id="ARBA00022692"/>
    </source>
</evidence>
<keyword evidence="4 7" id="KW-1133">Transmembrane helix</keyword>
<sequence>MTVLSNSDNPGQEKGSSHEATTNIEAEDFQPTHLERYGPLAQSRLPAFAGELQPGLYRTPKLRKFANPAPLGLSGFALTTFVLGCINMGTRDITEPNMVVGIAYTYGGLVQLLAGMWEMAAGNTFGATALSSYGGFWIALGITFTPGFQIMSELQKADNGSTDMFYDSYGLFLMGWFAFTFQLLTCTIKSTAVFFSLFLSLDVAFLLLGIGHLHRDAQGKPNQSDLIAGGLFALIAAFLTWYSALAGIADDSKSFFIFPYFISRSQRKVELLDVRLLLLFSGHRYD</sequence>
<evidence type="ECO:0000256" key="4">
    <source>
        <dbReference type="ARBA" id="ARBA00022989"/>
    </source>
</evidence>
<dbReference type="AlphaFoldDB" id="A0A9W9LXJ8"/>
<comment type="subcellular location">
    <subcellularLocation>
        <location evidence="1">Membrane</location>
        <topology evidence="1">Multi-pass membrane protein</topology>
    </subcellularLocation>
</comment>
<proteinExistence type="inferred from homology"/>
<dbReference type="PROSITE" id="PS01114">
    <property type="entry name" value="GPR1_FUN34_YAAH"/>
    <property type="match status" value="1"/>
</dbReference>
<dbReference type="Proteomes" id="UP001150942">
    <property type="component" value="Unassembled WGS sequence"/>
</dbReference>
<dbReference type="PANTHER" id="PTHR31123:SF1">
    <property type="entry name" value="ACCUMULATION OF DYADS PROTEIN 2-RELATED"/>
    <property type="match status" value="1"/>
</dbReference>
<dbReference type="InterPro" id="IPR000791">
    <property type="entry name" value="Gpr1/Fun34/SatP-like"/>
</dbReference>
<feature type="region of interest" description="Disordered" evidence="6">
    <location>
        <begin position="1"/>
        <end position="23"/>
    </location>
</feature>
<keyword evidence="5 7" id="KW-0472">Membrane</keyword>
<evidence type="ECO:0000313" key="8">
    <source>
        <dbReference type="EMBL" id="KAJ5181766.1"/>
    </source>
</evidence>
<dbReference type="OrthoDB" id="3648309at2759"/>
<dbReference type="GO" id="GO:0015123">
    <property type="term" value="F:acetate transmembrane transporter activity"/>
    <property type="evidence" value="ECO:0007669"/>
    <property type="project" value="TreeGrafter"/>
</dbReference>
<feature type="transmembrane region" description="Helical" evidence="7">
    <location>
        <begin position="191"/>
        <end position="214"/>
    </location>
</feature>
<dbReference type="InterPro" id="IPR051633">
    <property type="entry name" value="AceTr"/>
</dbReference>
<dbReference type="GO" id="GO:0005886">
    <property type="term" value="C:plasma membrane"/>
    <property type="evidence" value="ECO:0007669"/>
    <property type="project" value="TreeGrafter"/>
</dbReference>
<organism evidence="8 9">
    <name type="scientific">Penicillium cf. viridicatum</name>
    <dbReference type="NCBI Taxonomy" id="2972119"/>
    <lineage>
        <taxon>Eukaryota</taxon>
        <taxon>Fungi</taxon>
        <taxon>Dikarya</taxon>
        <taxon>Ascomycota</taxon>
        <taxon>Pezizomycotina</taxon>
        <taxon>Eurotiomycetes</taxon>
        <taxon>Eurotiomycetidae</taxon>
        <taxon>Eurotiales</taxon>
        <taxon>Aspergillaceae</taxon>
        <taxon>Penicillium</taxon>
    </lineage>
</organism>
<feature type="transmembrane region" description="Helical" evidence="7">
    <location>
        <begin position="98"/>
        <end position="117"/>
    </location>
</feature>
<dbReference type="InterPro" id="IPR047622">
    <property type="entry name" value="GPR1_FUN34_YAAH"/>
</dbReference>